<proteinExistence type="predicted"/>
<gene>
    <name evidence="1" type="ORF">RNB18_49855</name>
</gene>
<dbReference type="RefSeq" id="WP_311720760.1">
    <property type="nucleotide sequence ID" value="NZ_JAVREZ010000039.1"/>
</dbReference>
<keyword evidence="2" id="KW-1185">Reference proteome</keyword>
<protein>
    <recommendedName>
        <fullName evidence="3">Wadjet protein JetD C-terminal domain-containing protein</fullName>
    </recommendedName>
</protein>
<evidence type="ECO:0000313" key="2">
    <source>
        <dbReference type="Proteomes" id="UP001183824"/>
    </source>
</evidence>
<name>A0ABU2VTD7_9ACTN</name>
<dbReference type="EMBL" id="JAVREZ010000039">
    <property type="protein sequence ID" value="MDT0488172.1"/>
    <property type="molecule type" value="Genomic_DNA"/>
</dbReference>
<accession>A0ABU2VTD7</accession>
<evidence type="ECO:0000313" key="1">
    <source>
        <dbReference type="EMBL" id="MDT0488172.1"/>
    </source>
</evidence>
<evidence type="ECO:0008006" key="3">
    <source>
        <dbReference type="Google" id="ProtNLM"/>
    </source>
</evidence>
<organism evidence="1 2">
    <name type="scientific">Streptomyces doebereineriae</name>
    <dbReference type="NCBI Taxonomy" id="3075528"/>
    <lineage>
        <taxon>Bacteria</taxon>
        <taxon>Bacillati</taxon>
        <taxon>Actinomycetota</taxon>
        <taxon>Actinomycetes</taxon>
        <taxon>Kitasatosporales</taxon>
        <taxon>Streptomycetaceae</taxon>
        <taxon>Streptomyces</taxon>
    </lineage>
</organism>
<comment type="caution">
    <text evidence="1">The sequence shown here is derived from an EMBL/GenBank/DDBJ whole genome shotgun (WGS) entry which is preliminary data.</text>
</comment>
<reference evidence="2" key="1">
    <citation type="submission" date="2023-07" db="EMBL/GenBank/DDBJ databases">
        <title>30 novel species of actinomycetes from the DSMZ collection.</title>
        <authorList>
            <person name="Nouioui I."/>
        </authorList>
    </citation>
    <scope>NUCLEOTIDE SEQUENCE [LARGE SCALE GENOMIC DNA]</scope>
    <source>
        <strain evidence="2">DSM 41640</strain>
    </source>
</reference>
<sequence length="376" mass="41131">MTATDHMAAFLAQQPCQRVDFDALAGAVDAGDSSLATSPRRRRILADAARALAHRGLATLPKGNDGWDYSAHPPLPRWVKRPPAARRPRHQPAPHAYVEQLRFATTLRLTAGDHALLGPVNALLRDQPEAEIIPVADRSYELYGDEKRLKNIERHHLVTKGLLDLTVHLRARPTPAPLAMYELGPAPWLLIVENTAAFTSLREILGTWPDRSQVGWLGFGEGDHLIASLPTAQASFRERDHPVDTLLLYADLDLKGLCCAQKATERAHAVGLPPLQPAAGLYQALLTRPPRSHPPVAADDAHAAASWLPPHLAAPVAQLFTDGLVLRHEALPLPQLRSLLTPNAPLLPQIRDIGLPIKPVISQLPSRYAPDPRGRR</sequence>
<dbReference type="Proteomes" id="UP001183824">
    <property type="component" value="Unassembled WGS sequence"/>
</dbReference>